<feature type="domain" description="Transposase IS110-like N-terminal" evidence="2">
    <location>
        <begin position="5"/>
        <end position="150"/>
    </location>
</feature>
<dbReference type="RefSeq" id="WP_172692935.1">
    <property type="nucleotide sequence ID" value="NZ_MH113855.1"/>
</dbReference>
<dbReference type="GO" id="GO:0006313">
    <property type="term" value="P:DNA transposition"/>
    <property type="evidence" value="ECO:0007669"/>
    <property type="project" value="InterPro"/>
</dbReference>
<feature type="coiled-coil region" evidence="1">
    <location>
        <begin position="126"/>
        <end position="180"/>
    </location>
</feature>
<dbReference type="EMBL" id="MH113855">
    <property type="protein sequence ID" value="AWJ95882.1"/>
    <property type="molecule type" value="Genomic_DNA"/>
</dbReference>
<dbReference type="Pfam" id="PF01548">
    <property type="entry name" value="DEDD_Tnp_IS110"/>
    <property type="match status" value="1"/>
</dbReference>
<geneLocation type="plasmid" evidence="4">
    <name>pVb1796</name>
</geneLocation>
<proteinExistence type="predicted"/>
<evidence type="ECO:0000256" key="1">
    <source>
        <dbReference type="SAM" id="Coils"/>
    </source>
</evidence>
<keyword evidence="4" id="KW-0614">Plasmid</keyword>
<dbReference type="InterPro" id="IPR002525">
    <property type="entry name" value="Transp_IS110-like_N"/>
</dbReference>
<dbReference type="InterPro" id="IPR003346">
    <property type="entry name" value="Transposase_20"/>
</dbReference>
<evidence type="ECO:0000313" key="4">
    <source>
        <dbReference type="EMBL" id="AWJ95882.1"/>
    </source>
</evidence>
<evidence type="ECO:0000259" key="3">
    <source>
        <dbReference type="Pfam" id="PF02371"/>
    </source>
</evidence>
<feature type="domain" description="Transposase IS116/IS110/IS902 C-terminal" evidence="3">
    <location>
        <begin position="202"/>
        <end position="280"/>
    </location>
</feature>
<reference evidence="4" key="1">
    <citation type="submission" date="2018-03" db="EMBL/GenBank/DDBJ databases">
        <title>Molecular characterization of a novel blaCARB allele in Vibrio alginolyticus.</title>
        <authorList>
            <person name="Zheng Z."/>
            <person name="Li R."/>
            <person name="Chen S."/>
        </authorList>
    </citation>
    <scope>NUCLEOTIDE SEQUENCE</scope>
    <source>
        <strain evidence="4">Vb1796</strain>
        <plasmid evidence="4">pVb1796</plasmid>
    </source>
</reference>
<sequence length="329" mass="36304">MKIVAGIDVSAKSFDLSIRSQGKSGKAQSFKQEHSDFERVAKILRKNKVELVVMEATGIYYLDLAVHLVNAGLNIAVINPLSAKRFAELKLSQVKTDAADAALLAEYAQVMNPPIWIPPKPEYMALKDIGRQINRLTKDKVKAKNRLHALQSKTSPLILIEDLRDSIEVYEKRIVRLTQAAISLIEADEALNRIYPCFIAAKGIGQTSAIAILAEFVVLPIDMKAKQVSRYSGLDVKLSLSGTSVKGASRISKAGNTYLRSALYMPAMSAAQHDSNAKQFKDNLTSRGKTKLQANVAVMRKYLTGLWAVYKEGQAFDSARLFNFESKNA</sequence>
<dbReference type="InterPro" id="IPR047650">
    <property type="entry name" value="Transpos_IS110"/>
</dbReference>
<protein>
    <submittedName>
        <fullName evidence="4">Mobile element protein</fullName>
    </submittedName>
</protein>
<dbReference type="PANTHER" id="PTHR33055">
    <property type="entry name" value="TRANSPOSASE FOR INSERTION SEQUENCE ELEMENT IS1111A"/>
    <property type="match status" value="1"/>
</dbReference>
<dbReference type="AlphaFoldDB" id="A0A2S1XW28"/>
<accession>A0A2S1XW28</accession>
<dbReference type="GO" id="GO:0003677">
    <property type="term" value="F:DNA binding"/>
    <property type="evidence" value="ECO:0007669"/>
    <property type="project" value="InterPro"/>
</dbReference>
<dbReference type="Pfam" id="PF02371">
    <property type="entry name" value="Transposase_20"/>
    <property type="match status" value="1"/>
</dbReference>
<dbReference type="PANTHER" id="PTHR33055:SF13">
    <property type="entry name" value="TRANSPOSASE"/>
    <property type="match status" value="1"/>
</dbReference>
<name>A0A2S1XW28_VIBAL</name>
<evidence type="ECO:0000259" key="2">
    <source>
        <dbReference type="Pfam" id="PF01548"/>
    </source>
</evidence>
<keyword evidence="1" id="KW-0175">Coiled coil</keyword>
<organism evidence="4">
    <name type="scientific">Vibrio alginolyticus</name>
    <dbReference type="NCBI Taxonomy" id="663"/>
    <lineage>
        <taxon>Bacteria</taxon>
        <taxon>Pseudomonadati</taxon>
        <taxon>Pseudomonadota</taxon>
        <taxon>Gammaproteobacteria</taxon>
        <taxon>Vibrionales</taxon>
        <taxon>Vibrionaceae</taxon>
        <taxon>Vibrio</taxon>
    </lineage>
</organism>
<dbReference type="GO" id="GO:0004803">
    <property type="term" value="F:transposase activity"/>
    <property type="evidence" value="ECO:0007669"/>
    <property type="project" value="InterPro"/>
</dbReference>